<keyword evidence="4" id="KW-1185">Reference proteome</keyword>
<name>A0A835XP37_9CHLO</name>
<evidence type="ECO:0000256" key="2">
    <source>
        <dbReference type="SAM" id="MobiDB-lite"/>
    </source>
</evidence>
<sequence length="1249" mass="128403">MQPRGLAARGRPRAFIEHREPCRLAWRSAAQRQCLLQPRAAHIQGPSADLAPGQQSSAPSGRGPSPTPPTGTPPGPTSVLSYLSSTLGLSGRFSGDAGSDSLDSFDLRGGSGAAAVFAGALPGGAAGQALLGRLRGVLDSLGSSLEQLAYDSAAESMPAWDASQACGVLMALGALGRRPDDPWLTEFWAVSLARLHEASAGDLAMLSYGLSELRLQPPQAWVEGLKVATMALADGTAEELGWGMLGSALGSGAGAGAGAGSVGGSAGSSEQDQQAAFVPPPPVNSAYDMEENGAPYAGGVRSSSGIANAFLGPAATLWQGLRAATSGASAAWRRRRAGGELVTVVYNMTAAGLALEVEWLEGFLEAMAPRLVDLSADDLSCLLAAAEAAGEPGRGWRPVAPSRAWQAALFARMDGVNWALQARHHVGCLSAVTALGLQPPPPWVRRQLTTLQPSLASLPGATLVDLAALLPVLPLPPPPGPLTAFAGAAPSAANAAPVPPSPSLALERVDDGPSDPTGRRWLDRWLSDFRTSILDKSQDLDASQLLRVITSVAAVAGPAPPPEAPSRAAVAAAAAAAAAQPLGSVSWSAAAAAAAAAAAEAVAAPALNTGLIGMRPPAAGLSYGGWRQAMAAAVAERLPEAGLTGLCEAWAVLADADAAAGPGSRVAVVSDLRQLRAMVVNGIATFRGPMSPADVAPVLSSLAAAGQPLPGPCLEALLGASEPHLRALGGAELVTVALSLVRLSHRPSPRWQAAFFSATRRRLPGLTPGQRCSLVASSASLGLALPGPWLADFYALSEPTLDAGGLDGGQLSNLLWAVSCAAPPPPDAWLQRWEMAALPKLRELPPSVLALVLKAMSSLQYRPSAAWQSAYFAALQRRLFAAGAAQLTWPQAETGTDSDDTMTEVRTASIGMDASPAAAATAAAASATAAAASAIAPPPSLSALPPRPTASPSNPTPSTAPAPASASAPAPPPDTASLISAAVTPGVLNSIVYSLAALDLAPPPALLQELLDAIRCKLSMLSSLDMSVVLAYLVARGARPSDEWWEVFLEAMESKFEALAPPELTSALIMLNALKVSPSAEWLDCFCAATEGRLATFQPPQLLQVLSCLHLFRHRPGQSWLAAYSRAAECCLDGFSPTELARLLMLLDHLHQRPTQEFMAAFFSHSRPALKMLDTQELVNVSWAVVNCSVMQPDTEWVEALVAAARPRVASLSPLQLKVLVASVGQMQRGATSPAAAGFLAFAKEFLVV</sequence>
<dbReference type="Proteomes" id="UP000612055">
    <property type="component" value="Unassembled WGS sequence"/>
</dbReference>
<proteinExistence type="predicted"/>
<accession>A0A835XP37</accession>
<gene>
    <name evidence="3" type="ORF">HYH03_014436</name>
</gene>
<protein>
    <submittedName>
        <fullName evidence="3">Uncharacterized protein</fullName>
    </submittedName>
</protein>
<dbReference type="PANTHER" id="PTHR13037">
    <property type="entry name" value="FORMIN"/>
    <property type="match status" value="1"/>
</dbReference>
<feature type="region of interest" description="Disordered" evidence="2">
    <location>
        <begin position="938"/>
        <end position="973"/>
    </location>
</feature>
<feature type="compositionally biased region" description="Low complexity" evidence="2">
    <location>
        <begin position="52"/>
        <end position="64"/>
    </location>
</feature>
<feature type="region of interest" description="Disordered" evidence="2">
    <location>
        <begin position="42"/>
        <end position="81"/>
    </location>
</feature>
<dbReference type="PANTHER" id="PTHR13037:SF24">
    <property type="entry name" value="POLYCOMB PROTEIN PCL-RELATED"/>
    <property type="match status" value="1"/>
</dbReference>
<evidence type="ECO:0000313" key="3">
    <source>
        <dbReference type="EMBL" id="KAG2486937.1"/>
    </source>
</evidence>
<keyword evidence="1" id="KW-0945">Host-virus interaction</keyword>
<feature type="compositionally biased region" description="Pro residues" evidence="2">
    <location>
        <begin position="938"/>
        <end position="960"/>
    </location>
</feature>
<evidence type="ECO:0000256" key="1">
    <source>
        <dbReference type="ARBA" id="ARBA00022581"/>
    </source>
</evidence>
<reference evidence="3" key="1">
    <citation type="journal article" date="2020" name="bioRxiv">
        <title>Comparative genomics of Chlamydomonas.</title>
        <authorList>
            <person name="Craig R.J."/>
            <person name="Hasan A.R."/>
            <person name="Ness R.W."/>
            <person name="Keightley P.D."/>
        </authorList>
    </citation>
    <scope>NUCLEOTIDE SEQUENCE</scope>
    <source>
        <strain evidence="3">CCAP 11/70</strain>
    </source>
</reference>
<comment type="caution">
    <text evidence="3">The sequence shown here is derived from an EMBL/GenBank/DDBJ whole genome shotgun (WGS) entry which is preliminary data.</text>
</comment>
<dbReference type="AlphaFoldDB" id="A0A835XP37"/>
<feature type="compositionally biased region" description="Pro residues" evidence="2">
    <location>
        <begin position="65"/>
        <end position="76"/>
    </location>
</feature>
<evidence type="ECO:0000313" key="4">
    <source>
        <dbReference type="Proteomes" id="UP000612055"/>
    </source>
</evidence>
<dbReference type="EMBL" id="JAEHOE010000104">
    <property type="protein sequence ID" value="KAG2486937.1"/>
    <property type="molecule type" value="Genomic_DNA"/>
</dbReference>
<organism evidence="3 4">
    <name type="scientific">Edaphochlamys debaryana</name>
    <dbReference type="NCBI Taxonomy" id="47281"/>
    <lineage>
        <taxon>Eukaryota</taxon>
        <taxon>Viridiplantae</taxon>
        <taxon>Chlorophyta</taxon>
        <taxon>core chlorophytes</taxon>
        <taxon>Chlorophyceae</taxon>
        <taxon>CS clade</taxon>
        <taxon>Chlamydomonadales</taxon>
        <taxon>Chlamydomonadales incertae sedis</taxon>
        <taxon>Edaphochlamys</taxon>
    </lineage>
</organism>
<dbReference type="OrthoDB" id="539480at2759"/>